<name>A0A2B7XP07_9EURO</name>
<sequence length="374" mass="41243">MQIRQLLSYLDQSPTWTLSAGSTGRPKGVYLNHYRMEGYNAYVSVVSESKIFLSSAVVFDMCLPAVYGTIQYGAGMFVASREALLTTRISSCIFTPTQAKILLSAHNKAKLQQWKDIDSFVLGGESIPPWIKRLAQGHGAVLGGPFFPARFHIVDKKMRTVPFGIPGELYIAEPNVSGEYVNRPDVSARAFSKDPLAPATEIELGYGNLYRTGDSFRLNRDGTVEILGRIASDRQVKIRGMRTEFEEIKNGIWDSYEAVEIEDTPKLSLTAVVYHRTGKSDGILTAYLDPADGVTVSEEEQQKFAGYLRLSLEAILPPHMLPAAYVSVEDVPRTISGKVDYKSMASWPGPAVVSGNVKTADNKPLRELQGMAQH</sequence>
<dbReference type="AlphaFoldDB" id="A0A2B7XP07"/>
<dbReference type="GO" id="GO:0044550">
    <property type="term" value="P:secondary metabolite biosynthetic process"/>
    <property type="evidence" value="ECO:0007669"/>
    <property type="project" value="TreeGrafter"/>
</dbReference>
<keyword evidence="1" id="KW-0596">Phosphopantetheine</keyword>
<evidence type="ECO:0000313" key="5">
    <source>
        <dbReference type="Proteomes" id="UP000223968"/>
    </source>
</evidence>
<proteinExistence type="predicted"/>
<organism evidence="4 5">
    <name type="scientific">Helicocarpus griseus UAMH5409</name>
    <dbReference type="NCBI Taxonomy" id="1447875"/>
    <lineage>
        <taxon>Eukaryota</taxon>
        <taxon>Fungi</taxon>
        <taxon>Dikarya</taxon>
        <taxon>Ascomycota</taxon>
        <taxon>Pezizomycotina</taxon>
        <taxon>Eurotiomycetes</taxon>
        <taxon>Eurotiomycetidae</taxon>
        <taxon>Onygenales</taxon>
        <taxon>Ajellomycetaceae</taxon>
        <taxon>Helicocarpus</taxon>
    </lineage>
</organism>
<dbReference type="GO" id="GO:0005737">
    <property type="term" value="C:cytoplasm"/>
    <property type="evidence" value="ECO:0007669"/>
    <property type="project" value="TreeGrafter"/>
</dbReference>
<dbReference type="OrthoDB" id="329835at2759"/>
<reference evidence="4 5" key="1">
    <citation type="submission" date="2017-10" db="EMBL/GenBank/DDBJ databases">
        <title>Comparative genomics in systemic dimorphic fungi from Ajellomycetaceae.</title>
        <authorList>
            <person name="Munoz J.F."/>
            <person name="Mcewen J.G."/>
            <person name="Clay O.K."/>
            <person name="Cuomo C.A."/>
        </authorList>
    </citation>
    <scope>NUCLEOTIDE SEQUENCE [LARGE SCALE GENOMIC DNA]</scope>
    <source>
        <strain evidence="4 5">UAMH5409</strain>
    </source>
</reference>
<dbReference type="EMBL" id="PDNB01000045">
    <property type="protein sequence ID" value="PGH13504.1"/>
    <property type="molecule type" value="Genomic_DNA"/>
</dbReference>
<dbReference type="Pfam" id="PF00501">
    <property type="entry name" value="AMP-binding"/>
    <property type="match status" value="1"/>
</dbReference>
<keyword evidence="2" id="KW-0597">Phosphoprotein</keyword>
<dbReference type="STRING" id="1447875.A0A2B7XP07"/>
<dbReference type="Gene3D" id="2.30.38.10">
    <property type="entry name" value="Luciferase, Domain 3"/>
    <property type="match status" value="1"/>
</dbReference>
<dbReference type="PANTHER" id="PTHR45527">
    <property type="entry name" value="NONRIBOSOMAL PEPTIDE SYNTHETASE"/>
    <property type="match status" value="1"/>
</dbReference>
<evidence type="ECO:0000256" key="1">
    <source>
        <dbReference type="ARBA" id="ARBA00022450"/>
    </source>
</evidence>
<evidence type="ECO:0000256" key="2">
    <source>
        <dbReference type="ARBA" id="ARBA00022553"/>
    </source>
</evidence>
<dbReference type="InterPro" id="IPR042099">
    <property type="entry name" value="ANL_N_sf"/>
</dbReference>
<dbReference type="Gene3D" id="3.40.50.12780">
    <property type="entry name" value="N-terminal domain of ligase-like"/>
    <property type="match status" value="1"/>
</dbReference>
<dbReference type="GO" id="GO:0031177">
    <property type="term" value="F:phosphopantetheine binding"/>
    <property type="evidence" value="ECO:0007669"/>
    <property type="project" value="TreeGrafter"/>
</dbReference>
<dbReference type="SUPFAM" id="SSF56801">
    <property type="entry name" value="Acetyl-CoA synthetase-like"/>
    <property type="match status" value="1"/>
</dbReference>
<evidence type="ECO:0000259" key="3">
    <source>
        <dbReference type="Pfam" id="PF00501"/>
    </source>
</evidence>
<protein>
    <recommendedName>
        <fullName evidence="3">AMP-dependent synthetase/ligase domain-containing protein</fullName>
    </recommendedName>
</protein>
<feature type="domain" description="AMP-dependent synthetase/ligase" evidence="3">
    <location>
        <begin position="19"/>
        <end position="132"/>
    </location>
</feature>
<gene>
    <name evidence="4" type="ORF">AJ79_03634</name>
</gene>
<dbReference type="Gene3D" id="3.30.300.30">
    <property type="match status" value="1"/>
</dbReference>
<keyword evidence="5" id="KW-1185">Reference proteome</keyword>
<dbReference type="InterPro" id="IPR000873">
    <property type="entry name" value="AMP-dep_synth/lig_dom"/>
</dbReference>
<dbReference type="Proteomes" id="UP000223968">
    <property type="component" value="Unassembled WGS sequence"/>
</dbReference>
<dbReference type="InterPro" id="IPR045851">
    <property type="entry name" value="AMP-bd_C_sf"/>
</dbReference>
<dbReference type="PANTHER" id="PTHR45527:SF1">
    <property type="entry name" value="FATTY ACID SYNTHASE"/>
    <property type="match status" value="1"/>
</dbReference>
<dbReference type="GO" id="GO:0043041">
    <property type="term" value="P:amino acid activation for nonribosomal peptide biosynthetic process"/>
    <property type="evidence" value="ECO:0007669"/>
    <property type="project" value="TreeGrafter"/>
</dbReference>
<evidence type="ECO:0000313" key="4">
    <source>
        <dbReference type="EMBL" id="PGH13504.1"/>
    </source>
</evidence>
<accession>A0A2B7XP07</accession>
<comment type="caution">
    <text evidence="4">The sequence shown here is derived from an EMBL/GenBank/DDBJ whole genome shotgun (WGS) entry which is preliminary data.</text>
</comment>